<proteinExistence type="predicted"/>
<keyword evidence="1" id="KW-0472">Membrane</keyword>
<reference evidence="2 3" key="1">
    <citation type="submission" date="2017-01" db="EMBL/GenBank/DDBJ databases">
        <authorList>
            <person name="Varghese N."/>
            <person name="Submissions S."/>
        </authorList>
    </citation>
    <scope>NUCLEOTIDE SEQUENCE [LARGE SCALE GENOMIC DNA]</scope>
    <source>
        <strain evidence="2 3">RUG2-6</strain>
    </source>
</reference>
<evidence type="ECO:0000313" key="3">
    <source>
        <dbReference type="Proteomes" id="UP000185829"/>
    </source>
</evidence>
<organism evidence="2 3">
    <name type="scientific">Peribacillus simplex</name>
    <dbReference type="NCBI Taxonomy" id="1478"/>
    <lineage>
        <taxon>Bacteria</taxon>
        <taxon>Bacillati</taxon>
        <taxon>Bacillota</taxon>
        <taxon>Bacilli</taxon>
        <taxon>Bacillales</taxon>
        <taxon>Bacillaceae</taxon>
        <taxon>Peribacillus</taxon>
    </lineage>
</organism>
<dbReference type="PANTHER" id="PTHR40070:SF1">
    <property type="entry name" value="UPF0478 PROTEIN YTXG"/>
    <property type="match status" value="1"/>
</dbReference>
<keyword evidence="1" id="KW-0812">Transmembrane</keyword>
<protein>
    <recommendedName>
        <fullName evidence="4">DUF948 domain-containing protein</fullName>
    </recommendedName>
</protein>
<sequence length="109" mass="12630">MIIVYISLALFIGSIIYLAFFAFKTFKDSKPTIDNVTETVTRIQAKTDQIKSETDQLAMTQQEINEDVQYKKEAVQYTVDAAKEIPEPFKNIWFSIKGDKWKLRNRSDA</sequence>
<evidence type="ECO:0000313" key="2">
    <source>
        <dbReference type="EMBL" id="SIR27846.1"/>
    </source>
</evidence>
<evidence type="ECO:0000256" key="1">
    <source>
        <dbReference type="SAM" id="Phobius"/>
    </source>
</evidence>
<name>A0A9X8R953_9BACI</name>
<dbReference type="Pfam" id="PF06103">
    <property type="entry name" value="DUF948"/>
    <property type="match status" value="1"/>
</dbReference>
<gene>
    <name evidence="2" type="ORF">SAMN05878482_103198</name>
</gene>
<dbReference type="RefSeq" id="WP_076368199.1">
    <property type="nucleotide sequence ID" value="NZ_FTMX01000003.1"/>
</dbReference>
<dbReference type="Proteomes" id="UP000185829">
    <property type="component" value="Unassembled WGS sequence"/>
</dbReference>
<evidence type="ECO:0008006" key="4">
    <source>
        <dbReference type="Google" id="ProtNLM"/>
    </source>
</evidence>
<keyword evidence="1" id="KW-1133">Transmembrane helix</keyword>
<dbReference type="AlphaFoldDB" id="A0A9X8R953"/>
<dbReference type="InterPro" id="IPR009293">
    <property type="entry name" value="UPF0478"/>
</dbReference>
<feature type="transmembrane region" description="Helical" evidence="1">
    <location>
        <begin position="6"/>
        <end position="23"/>
    </location>
</feature>
<dbReference type="PANTHER" id="PTHR40070">
    <property type="entry name" value="UPF0478 PROTEIN YTXG"/>
    <property type="match status" value="1"/>
</dbReference>
<dbReference type="EMBL" id="FTMX01000003">
    <property type="protein sequence ID" value="SIR27846.1"/>
    <property type="molecule type" value="Genomic_DNA"/>
</dbReference>
<accession>A0A9X8R953</accession>
<comment type="caution">
    <text evidence="2">The sequence shown here is derived from an EMBL/GenBank/DDBJ whole genome shotgun (WGS) entry which is preliminary data.</text>
</comment>